<dbReference type="GO" id="GO:0005524">
    <property type="term" value="F:ATP binding"/>
    <property type="evidence" value="ECO:0007669"/>
    <property type="project" value="UniProtKB-UniRule"/>
</dbReference>
<dbReference type="AlphaFoldDB" id="A0A660SJ10"/>
<evidence type="ECO:0000313" key="10">
    <source>
        <dbReference type="EMBL" id="RKX70727.1"/>
    </source>
</evidence>
<keyword evidence="8" id="KW-0472">Membrane</keyword>
<keyword evidence="3" id="KW-0808">Transferase</keyword>
<evidence type="ECO:0000256" key="5">
    <source>
        <dbReference type="ARBA" id="ARBA00022777"/>
    </source>
</evidence>
<gene>
    <name evidence="10" type="ORF">DRP53_04010</name>
</gene>
<evidence type="ECO:0000256" key="1">
    <source>
        <dbReference type="ARBA" id="ARBA00012513"/>
    </source>
</evidence>
<sequence length="332" mass="37569">MRYKTRIGAYKILEELGRGGMAKVYTALQPSLNRIVVVKEMIQKGKDLRLRFKNEARLLASLNHENIIHIYDYVSEGGKHYLVMEHVEGMSLEEVLKFGPLPAKTAALIARGILSGLIHAHRKRIIHRDIKPSNVMISIDGKVKLTDFGIAKGTTSPDLTSTGIIVGTPFYLAPEVAFGERATVRSDIYSVGIVLYEMVTGKRPFGGSTTRALLESIGKGKFPSPYWHAHDRSLRLARIIEKAMSRNEKRRYQSAEEMRRAIDRYLGPNQVLKQDEVVGQLIRCLMRSGDKTTVKIGRLRRKRKIQWWFLIPILVGLLILLYFSGILKPSGF</sequence>
<organism evidence="10 11">
    <name type="scientific">candidate division WOR-3 bacterium</name>
    <dbReference type="NCBI Taxonomy" id="2052148"/>
    <lineage>
        <taxon>Bacteria</taxon>
        <taxon>Bacteria division WOR-3</taxon>
    </lineage>
</organism>
<keyword evidence="5 10" id="KW-0418">Kinase</keyword>
<dbReference type="SMART" id="SM00220">
    <property type="entry name" value="S_TKc"/>
    <property type="match status" value="1"/>
</dbReference>
<keyword evidence="8" id="KW-0812">Transmembrane</keyword>
<keyword evidence="4 7" id="KW-0547">Nucleotide-binding</keyword>
<dbReference type="Pfam" id="PF00069">
    <property type="entry name" value="Pkinase"/>
    <property type="match status" value="1"/>
</dbReference>
<reference evidence="10 11" key="1">
    <citation type="submission" date="2018-06" db="EMBL/GenBank/DDBJ databases">
        <title>Extensive metabolic versatility and redundancy in microbially diverse, dynamic hydrothermal sediments.</title>
        <authorList>
            <person name="Dombrowski N."/>
            <person name="Teske A."/>
            <person name="Baker B.J."/>
        </authorList>
    </citation>
    <scope>NUCLEOTIDE SEQUENCE [LARGE SCALE GENOMIC DNA]</scope>
    <source>
        <strain evidence="10">B36_G15</strain>
    </source>
</reference>
<dbReference type="InterPro" id="IPR011009">
    <property type="entry name" value="Kinase-like_dom_sf"/>
</dbReference>
<name>A0A660SJ10_UNCW3</name>
<dbReference type="PROSITE" id="PS50011">
    <property type="entry name" value="PROTEIN_KINASE_DOM"/>
    <property type="match status" value="1"/>
</dbReference>
<dbReference type="SUPFAM" id="SSF56112">
    <property type="entry name" value="Protein kinase-like (PK-like)"/>
    <property type="match status" value="1"/>
</dbReference>
<evidence type="ECO:0000256" key="8">
    <source>
        <dbReference type="SAM" id="Phobius"/>
    </source>
</evidence>
<dbReference type="FunFam" id="1.10.510.10:FF:000021">
    <property type="entry name" value="Serine/threonine protein kinase"/>
    <property type="match status" value="1"/>
</dbReference>
<dbReference type="EC" id="2.7.11.1" evidence="1"/>
<evidence type="ECO:0000256" key="6">
    <source>
        <dbReference type="ARBA" id="ARBA00022840"/>
    </source>
</evidence>
<keyword evidence="2 10" id="KW-0723">Serine/threonine-protein kinase</keyword>
<keyword evidence="6 7" id="KW-0067">ATP-binding</keyword>
<evidence type="ECO:0000313" key="11">
    <source>
        <dbReference type="Proteomes" id="UP000268469"/>
    </source>
</evidence>
<feature type="domain" description="Protein kinase" evidence="9">
    <location>
        <begin position="10"/>
        <end position="266"/>
    </location>
</feature>
<dbReference type="Gene3D" id="1.10.510.10">
    <property type="entry name" value="Transferase(Phosphotransferase) domain 1"/>
    <property type="match status" value="1"/>
</dbReference>
<dbReference type="CDD" id="cd14014">
    <property type="entry name" value="STKc_PknB_like"/>
    <property type="match status" value="1"/>
</dbReference>
<dbReference type="Gene3D" id="3.30.200.20">
    <property type="entry name" value="Phosphorylase Kinase, domain 1"/>
    <property type="match status" value="1"/>
</dbReference>
<dbReference type="PROSITE" id="PS00107">
    <property type="entry name" value="PROTEIN_KINASE_ATP"/>
    <property type="match status" value="1"/>
</dbReference>
<evidence type="ECO:0000256" key="7">
    <source>
        <dbReference type="PROSITE-ProRule" id="PRU10141"/>
    </source>
</evidence>
<evidence type="ECO:0000256" key="2">
    <source>
        <dbReference type="ARBA" id="ARBA00022527"/>
    </source>
</evidence>
<keyword evidence="8" id="KW-1133">Transmembrane helix</keyword>
<dbReference type="PANTHER" id="PTHR43289">
    <property type="entry name" value="MITOGEN-ACTIVATED PROTEIN KINASE KINASE KINASE 20-RELATED"/>
    <property type="match status" value="1"/>
</dbReference>
<evidence type="ECO:0000256" key="4">
    <source>
        <dbReference type="ARBA" id="ARBA00022741"/>
    </source>
</evidence>
<dbReference type="PROSITE" id="PS00108">
    <property type="entry name" value="PROTEIN_KINASE_ST"/>
    <property type="match status" value="1"/>
</dbReference>
<feature type="transmembrane region" description="Helical" evidence="8">
    <location>
        <begin position="307"/>
        <end position="327"/>
    </location>
</feature>
<evidence type="ECO:0000259" key="9">
    <source>
        <dbReference type="PROSITE" id="PS50011"/>
    </source>
</evidence>
<dbReference type="InterPro" id="IPR017441">
    <property type="entry name" value="Protein_kinase_ATP_BS"/>
</dbReference>
<dbReference type="GO" id="GO:0004674">
    <property type="term" value="F:protein serine/threonine kinase activity"/>
    <property type="evidence" value="ECO:0007669"/>
    <property type="project" value="UniProtKB-KW"/>
</dbReference>
<evidence type="ECO:0000256" key="3">
    <source>
        <dbReference type="ARBA" id="ARBA00022679"/>
    </source>
</evidence>
<accession>A0A660SJ10</accession>
<dbReference type="Proteomes" id="UP000268469">
    <property type="component" value="Unassembled WGS sequence"/>
</dbReference>
<dbReference type="EMBL" id="QNBE01000029">
    <property type="protein sequence ID" value="RKX70727.1"/>
    <property type="molecule type" value="Genomic_DNA"/>
</dbReference>
<protein>
    <recommendedName>
        <fullName evidence="1">non-specific serine/threonine protein kinase</fullName>
        <ecNumber evidence="1">2.7.11.1</ecNumber>
    </recommendedName>
</protein>
<feature type="binding site" evidence="7">
    <location>
        <position position="39"/>
    </location>
    <ligand>
        <name>ATP</name>
        <dbReference type="ChEBI" id="CHEBI:30616"/>
    </ligand>
</feature>
<dbReference type="PANTHER" id="PTHR43289:SF34">
    <property type="entry name" value="SERINE_THREONINE-PROTEIN KINASE YBDM-RELATED"/>
    <property type="match status" value="1"/>
</dbReference>
<comment type="caution">
    <text evidence="10">The sequence shown here is derived from an EMBL/GenBank/DDBJ whole genome shotgun (WGS) entry which is preliminary data.</text>
</comment>
<proteinExistence type="predicted"/>
<dbReference type="InterPro" id="IPR008271">
    <property type="entry name" value="Ser/Thr_kinase_AS"/>
</dbReference>
<dbReference type="InterPro" id="IPR000719">
    <property type="entry name" value="Prot_kinase_dom"/>
</dbReference>